<feature type="compositionally biased region" description="Basic and acidic residues" evidence="11">
    <location>
        <begin position="433"/>
        <end position="453"/>
    </location>
</feature>
<keyword evidence="6" id="KW-1015">Disulfide bond</keyword>
<dbReference type="GO" id="GO:0005788">
    <property type="term" value="C:endoplasmic reticulum lumen"/>
    <property type="evidence" value="ECO:0007669"/>
    <property type="project" value="UniProtKB-SubCell"/>
</dbReference>
<feature type="compositionally biased region" description="Basic and acidic residues" evidence="11">
    <location>
        <begin position="468"/>
        <end position="479"/>
    </location>
</feature>
<feature type="signal peptide" evidence="12">
    <location>
        <begin position="1"/>
        <end position="27"/>
    </location>
</feature>
<evidence type="ECO:0000256" key="8">
    <source>
        <dbReference type="ARBA" id="ARBA00053710"/>
    </source>
</evidence>
<dbReference type="GO" id="GO:0030968">
    <property type="term" value="P:endoplasmic reticulum unfolded protein response"/>
    <property type="evidence" value="ECO:0007669"/>
    <property type="project" value="UniProtKB-UniRule"/>
</dbReference>
<dbReference type="CTD" id="10956"/>
<dbReference type="InterPro" id="IPR012913">
    <property type="entry name" value="OS9-like_dom"/>
</dbReference>
<comment type="similarity">
    <text evidence="2 10">Belongs to the OS-9 family.</text>
</comment>
<comment type="subunit">
    <text evidence="9">Component of the HRD1 complex, which comprises at least SYNV1/HRD1, DERL1/2, FAM8A1, HERPUD1/HERP, OS9, SEL1L and UBE2J1. FAM8A1 is stabilized by interaction with SYNV1, which prevents its proteasomal degradation. OS9 and UBE2J1 recruitment to the complex may be mediated by SEL1L. Through this complex, may interact with ERLEC1 and HSPA5. Interacts (via C-terminus) with CPNE6 (via second C2 domain); this interaction occurs in a calcium-dependent manner in vitro. Interacts with CREB3.</text>
</comment>
<feature type="compositionally biased region" description="Polar residues" evidence="11">
    <location>
        <begin position="300"/>
        <end position="311"/>
    </location>
</feature>
<evidence type="ECO:0000256" key="1">
    <source>
        <dbReference type="ARBA" id="ARBA00004319"/>
    </source>
</evidence>
<proteinExistence type="inferred from homology"/>
<sequence length="770" mass="85026">MLASPSLTMVACTNFFLILVALHPCLASLGVLNIDELNEMKYGIEILADPVVKGQSRPAETLFVSSKYGQQYECQLPPQAVFRSTGESSGGEHGSLYQGLAIPELLKPMANVPCLLKTRDWWTYEFCYGKDIKQYHMEGSEIKGDIMHLGFYDSEFDWSNETAKAGKRHRLKRYHSQLYRNGTQCDLNGRHREAEVRFVCEEGGSGDYLSRVDEPQSCMYVLTVHTVRLCAHPDMRIPTRSNPQPIRCQPSLTPKEYEEYFRTRVSATQKKVDRMAQELRSLDHLLGQEEENAHEEKDTSTFSNSRGSPQQEVEEGATVPGGEADAGGADGDQHEAVEEEQTKGETNALKDGSSPHQEVEIVTLRSVQDALKRTFGEDVLEQPGDDDQQMQFKIIRNQGDLMKFLEEMQEKKKKKAAKGDRESKAAAPSSSSSDDKMDVSREGFTENSARDTGSDNVAENDIPSTPSRDGKTEAKSSEEERGEEEEVEEEEEDDDDVEVLREFVQELRGMNLHSSDIQNVKQHLQQNIEGEFDSILEEAEAELEAEGLKGEFDKEEATKSLAGTLNRLMEKLDGTGDSGPGPDSARERRHTGGTQHVGAAADTVSATPASTAANPAKKDGDEDLMDVGRVRVRVRRLRSGGSAQGGESATRAGGHSGDQVRKIENVVKEQLEKAGMRAEGKIDVKLVSSGALGGDDDDDGAWLSDEDTRSFRDMLLGFLTGDSDEMYREQQRQQQLEDNYRFMLGGDSAAGEHSGTQGQPVLADGDDADA</sequence>
<feature type="compositionally biased region" description="Acidic residues" evidence="11">
    <location>
        <begin position="480"/>
        <end position="497"/>
    </location>
</feature>
<dbReference type="PANTHER" id="PTHR15414">
    <property type="entry name" value="OS-9-RELATED"/>
    <property type="match status" value="1"/>
</dbReference>
<dbReference type="AlphaFoldDB" id="A0AAJ7SME1"/>
<dbReference type="SUPFAM" id="SSF50911">
    <property type="entry name" value="Mannose 6-phosphate receptor domain"/>
    <property type="match status" value="1"/>
</dbReference>
<keyword evidence="3 12" id="KW-0732">Signal</keyword>
<evidence type="ECO:0000256" key="10">
    <source>
        <dbReference type="RuleBase" id="RU369099"/>
    </source>
</evidence>
<dbReference type="GO" id="GO:0030246">
    <property type="term" value="F:carbohydrate binding"/>
    <property type="evidence" value="ECO:0007669"/>
    <property type="project" value="UniProtKB-UniRule"/>
</dbReference>
<evidence type="ECO:0000256" key="7">
    <source>
        <dbReference type="ARBA" id="ARBA00023180"/>
    </source>
</evidence>
<keyword evidence="4 10" id="KW-0430">Lectin</keyword>
<dbReference type="RefSeq" id="XP_032801764.1">
    <property type="nucleotide sequence ID" value="XM_032945873.1"/>
</dbReference>
<evidence type="ECO:0000313" key="14">
    <source>
        <dbReference type="Proteomes" id="UP001318040"/>
    </source>
</evidence>
<evidence type="ECO:0000256" key="2">
    <source>
        <dbReference type="ARBA" id="ARBA00009918"/>
    </source>
</evidence>
<dbReference type="Gene3D" id="2.70.130.10">
    <property type="entry name" value="Mannose-6-phosphate receptor binding domain"/>
    <property type="match status" value="1"/>
</dbReference>
<dbReference type="GO" id="GO:0030970">
    <property type="term" value="P:retrograde protein transport, ER to cytosol"/>
    <property type="evidence" value="ECO:0007669"/>
    <property type="project" value="TreeGrafter"/>
</dbReference>
<comment type="subcellular location">
    <subcellularLocation>
        <location evidence="1 10">Endoplasmic reticulum lumen</location>
    </subcellularLocation>
</comment>
<dbReference type="Proteomes" id="UP001318040">
    <property type="component" value="Chromosome 4"/>
</dbReference>
<evidence type="ECO:0000256" key="3">
    <source>
        <dbReference type="ARBA" id="ARBA00022729"/>
    </source>
</evidence>
<comment type="function">
    <text evidence="10">Lectin involved in the quality control of the secretory pathway. As a member of the endoplasmic reticulum-associated degradation lumenal (ERAD-L) surveillance system, targets misfolded endoplasmic reticulum lumenal glycoproteins for degradation.</text>
</comment>
<keyword evidence="14" id="KW-1185">Reference proteome</keyword>
<feature type="compositionally biased region" description="Basic and acidic residues" evidence="11">
    <location>
        <begin position="331"/>
        <end position="343"/>
    </location>
</feature>
<feature type="region of interest" description="Disordered" evidence="11">
    <location>
        <begin position="405"/>
        <end position="498"/>
    </location>
</feature>
<dbReference type="InterPro" id="IPR009011">
    <property type="entry name" value="Man6P_isomerase_rcpt-bd_dom_sf"/>
</dbReference>
<feature type="region of interest" description="Disordered" evidence="11">
    <location>
        <begin position="744"/>
        <end position="770"/>
    </location>
</feature>
<keyword evidence="5 10" id="KW-0256">Endoplasmic reticulum</keyword>
<keyword evidence="7" id="KW-0325">Glycoprotein</keyword>
<dbReference type="KEGG" id="pmrn:116938573"/>
<dbReference type="PANTHER" id="PTHR15414:SF5">
    <property type="entry name" value="PROTEIN OS-9"/>
    <property type="match status" value="1"/>
</dbReference>
<evidence type="ECO:0000256" key="11">
    <source>
        <dbReference type="SAM" id="MobiDB-lite"/>
    </source>
</evidence>
<evidence type="ECO:0000313" key="15">
    <source>
        <dbReference type="RefSeq" id="XP_032801764.1"/>
    </source>
</evidence>
<feature type="compositionally biased region" description="Polar residues" evidence="11">
    <location>
        <begin position="454"/>
        <end position="467"/>
    </location>
</feature>
<feature type="compositionally biased region" description="Low complexity" evidence="11">
    <location>
        <begin position="599"/>
        <end position="615"/>
    </location>
</feature>
<feature type="chain" id="PRO_5042544341" description="Endoplasmic reticulum lectin" evidence="12">
    <location>
        <begin position="28"/>
        <end position="770"/>
    </location>
</feature>
<feature type="region of interest" description="Disordered" evidence="11">
    <location>
        <begin position="570"/>
        <end position="661"/>
    </location>
</feature>
<evidence type="ECO:0000256" key="12">
    <source>
        <dbReference type="SAM" id="SignalP"/>
    </source>
</evidence>
<evidence type="ECO:0000256" key="5">
    <source>
        <dbReference type="ARBA" id="ARBA00022824"/>
    </source>
</evidence>
<evidence type="ECO:0000256" key="9">
    <source>
        <dbReference type="ARBA" id="ARBA00066177"/>
    </source>
</evidence>
<dbReference type="InterPro" id="IPR044865">
    <property type="entry name" value="MRH_dom"/>
</dbReference>
<feature type="region of interest" description="Disordered" evidence="11">
    <location>
        <begin position="287"/>
        <end position="362"/>
    </location>
</feature>
<evidence type="ECO:0000256" key="6">
    <source>
        <dbReference type="ARBA" id="ARBA00023157"/>
    </source>
</evidence>
<comment type="function">
    <text evidence="8">Lectin component of the HRD1 complex, which functions in endoplasmic reticulum (ER) quality control and ER-associated degradation (ERAD). Specifically recognizes and binds improperly folded glycoproteins as well as hyperglycosylated proteins, retain them in the ER, and transfers them to the ubiquitination machinery and promote their degradation. Possible targets include TRPV4 as well as hyperglycosylated HSP90B1.</text>
</comment>
<dbReference type="Pfam" id="PF07915">
    <property type="entry name" value="PRKCSH"/>
    <property type="match status" value="1"/>
</dbReference>
<evidence type="ECO:0000259" key="13">
    <source>
        <dbReference type="PROSITE" id="PS51914"/>
    </source>
</evidence>
<gene>
    <name evidence="15" type="primary">OS9</name>
</gene>
<protein>
    <recommendedName>
        <fullName evidence="10">Endoplasmic reticulum lectin</fullName>
    </recommendedName>
    <alternativeName>
        <fullName evidence="10">Protein OS-9</fullName>
    </alternativeName>
</protein>
<accession>A0AAJ7SME1</accession>
<name>A0AAJ7SME1_PETMA</name>
<reference evidence="15" key="1">
    <citation type="submission" date="2025-08" db="UniProtKB">
        <authorList>
            <consortium name="RefSeq"/>
        </authorList>
    </citation>
    <scope>IDENTIFICATION</scope>
    <source>
        <tissue evidence="15">Sperm</tissue>
    </source>
</reference>
<feature type="domain" description="MRH" evidence="13">
    <location>
        <begin position="112"/>
        <end position="232"/>
    </location>
</feature>
<dbReference type="FunFam" id="2.70.130.10:FF:000002">
    <property type="entry name" value="protein OS-9 isoform X1"/>
    <property type="match status" value="1"/>
</dbReference>
<organism evidence="14 15">
    <name type="scientific">Petromyzon marinus</name>
    <name type="common">Sea lamprey</name>
    <dbReference type="NCBI Taxonomy" id="7757"/>
    <lineage>
        <taxon>Eukaryota</taxon>
        <taxon>Metazoa</taxon>
        <taxon>Chordata</taxon>
        <taxon>Craniata</taxon>
        <taxon>Vertebrata</taxon>
        <taxon>Cyclostomata</taxon>
        <taxon>Hyperoartia</taxon>
        <taxon>Petromyzontiformes</taxon>
        <taxon>Petromyzontidae</taxon>
        <taxon>Petromyzon</taxon>
    </lineage>
</organism>
<dbReference type="PROSITE" id="PS51914">
    <property type="entry name" value="MRH"/>
    <property type="match status" value="1"/>
</dbReference>
<evidence type="ECO:0000256" key="4">
    <source>
        <dbReference type="ARBA" id="ARBA00022734"/>
    </source>
</evidence>
<dbReference type="InterPro" id="IPR045149">
    <property type="entry name" value="OS-9-like"/>
</dbReference>